<accession>A0A0A9ET63</accession>
<organism evidence="1">
    <name type="scientific">Arundo donax</name>
    <name type="common">Giant reed</name>
    <name type="synonym">Donax arundinaceus</name>
    <dbReference type="NCBI Taxonomy" id="35708"/>
    <lineage>
        <taxon>Eukaryota</taxon>
        <taxon>Viridiplantae</taxon>
        <taxon>Streptophyta</taxon>
        <taxon>Embryophyta</taxon>
        <taxon>Tracheophyta</taxon>
        <taxon>Spermatophyta</taxon>
        <taxon>Magnoliopsida</taxon>
        <taxon>Liliopsida</taxon>
        <taxon>Poales</taxon>
        <taxon>Poaceae</taxon>
        <taxon>PACMAD clade</taxon>
        <taxon>Arundinoideae</taxon>
        <taxon>Arundineae</taxon>
        <taxon>Arundo</taxon>
    </lineage>
</organism>
<evidence type="ECO:0000313" key="1">
    <source>
        <dbReference type="EMBL" id="JAD99202.1"/>
    </source>
</evidence>
<reference evidence="1" key="1">
    <citation type="submission" date="2014-09" db="EMBL/GenBank/DDBJ databases">
        <authorList>
            <person name="Magalhaes I.L.F."/>
            <person name="Oliveira U."/>
            <person name="Santos F.R."/>
            <person name="Vidigal T.H.D.A."/>
            <person name="Brescovit A.D."/>
            <person name="Santos A.J."/>
        </authorList>
    </citation>
    <scope>NUCLEOTIDE SEQUENCE</scope>
    <source>
        <tissue evidence="1">Shoot tissue taken approximately 20 cm above the soil surface</tissue>
    </source>
</reference>
<protein>
    <submittedName>
        <fullName evidence="1">Uncharacterized protein</fullName>
    </submittedName>
</protein>
<dbReference type="AlphaFoldDB" id="A0A0A9ET63"/>
<name>A0A0A9ET63_ARUDO</name>
<dbReference type="EMBL" id="GBRH01198693">
    <property type="protein sequence ID" value="JAD99202.1"/>
    <property type="molecule type" value="Transcribed_RNA"/>
</dbReference>
<reference evidence="1" key="2">
    <citation type="journal article" date="2015" name="Data Brief">
        <title>Shoot transcriptome of the giant reed, Arundo donax.</title>
        <authorList>
            <person name="Barrero R.A."/>
            <person name="Guerrero F.D."/>
            <person name="Moolhuijzen P."/>
            <person name="Goolsby J.A."/>
            <person name="Tidwell J."/>
            <person name="Bellgard S.E."/>
            <person name="Bellgard M.I."/>
        </authorList>
    </citation>
    <scope>NUCLEOTIDE SEQUENCE</scope>
    <source>
        <tissue evidence="1">Shoot tissue taken approximately 20 cm above the soil surface</tissue>
    </source>
</reference>
<proteinExistence type="predicted"/>
<sequence>MKRELAHIGTYAFLKMLLVCAFSNSLCHLSFPLNWCLCAVVCGRYCGFAFI</sequence>